<evidence type="ECO:0000313" key="3">
    <source>
        <dbReference type="Proteomes" id="UP000527143"/>
    </source>
</evidence>
<accession>A0A840YLV5</accession>
<sequence length="105" mass="11582">MGISDLAGIGARKAISGKSFMCRNPHPSKAEQVIAEFRKEAKKTPMERLRDNILKRHNMTQEQFDALSPELKAPIQREIEEAMRRAVKGGRDGSAHAGTNANVLA</sequence>
<protein>
    <submittedName>
        <fullName evidence="2">Uncharacterized protein</fullName>
    </submittedName>
</protein>
<comment type="caution">
    <text evidence="2">The sequence shown here is derived from an EMBL/GenBank/DDBJ whole genome shotgun (WGS) entry which is preliminary data.</text>
</comment>
<gene>
    <name evidence="2" type="ORF">FHT02_001787</name>
</gene>
<name>A0A840YLV5_9SPHN</name>
<reference evidence="2 3" key="1">
    <citation type="submission" date="2020-08" db="EMBL/GenBank/DDBJ databases">
        <title>Genomic Encyclopedia of Type Strains, Phase IV (KMG-IV): sequencing the most valuable type-strain genomes for metagenomic binning, comparative biology and taxonomic classification.</title>
        <authorList>
            <person name="Goeker M."/>
        </authorList>
    </citation>
    <scope>NUCLEOTIDE SEQUENCE [LARGE SCALE GENOMIC DNA]</scope>
    <source>
        <strain evidence="2 3">DSM 26736</strain>
    </source>
</reference>
<feature type="region of interest" description="Disordered" evidence="1">
    <location>
        <begin position="86"/>
        <end position="105"/>
    </location>
</feature>
<dbReference type="EMBL" id="JACIJF010000004">
    <property type="protein sequence ID" value="MBB5710556.1"/>
    <property type="molecule type" value="Genomic_DNA"/>
</dbReference>
<dbReference type="Proteomes" id="UP000527143">
    <property type="component" value="Unassembled WGS sequence"/>
</dbReference>
<dbReference type="RefSeq" id="WP_184086597.1">
    <property type="nucleotide sequence ID" value="NZ_JACIJF010000004.1"/>
</dbReference>
<evidence type="ECO:0000256" key="1">
    <source>
        <dbReference type="SAM" id="MobiDB-lite"/>
    </source>
</evidence>
<organism evidence="2 3">
    <name type="scientific">Sphingomonas xinjiangensis</name>
    <dbReference type="NCBI Taxonomy" id="643568"/>
    <lineage>
        <taxon>Bacteria</taxon>
        <taxon>Pseudomonadati</taxon>
        <taxon>Pseudomonadota</taxon>
        <taxon>Alphaproteobacteria</taxon>
        <taxon>Sphingomonadales</taxon>
        <taxon>Sphingomonadaceae</taxon>
        <taxon>Sphingomonas</taxon>
    </lineage>
</organism>
<proteinExistence type="predicted"/>
<evidence type="ECO:0000313" key="2">
    <source>
        <dbReference type="EMBL" id="MBB5710556.1"/>
    </source>
</evidence>
<dbReference type="AlphaFoldDB" id="A0A840YLV5"/>
<keyword evidence="3" id="KW-1185">Reference proteome</keyword>